<keyword evidence="7" id="KW-1185">Reference proteome</keyword>
<keyword evidence="2 4" id="KW-0238">DNA-binding</keyword>
<evidence type="ECO:0000259" key="5">
    <source>
        <dbReference type="PROSITE" id="PS50977"/>
    </source>
</evidence>
<dbReference type="InterPro" id="IPR001647">
    <property type="entry name" value="HTH_TetR"/>
</dbReference>
<reference evidence="6 7" key="1">
    <citation type="submission" date="2023-08" db="EMBL/GenBank/DDBJ databases">
        <title>Phytohabitans sansha sp. nov., isolated from marine sediment.</title>
        <authorList>
            <person name="Zhao Y."/>
            <person name="Yi K."/>
        </authorList>
    </citation>
    <scope>NUCLEOTIDE SEQUENCE [LARGE SCALE GENOMIC DNA]</scope>
    <source>
        <strain evidence="6 7">ZYX-F-186</strain>
    </source>
</reference>
<comment type="caution">
    <text evidence="6">The sequence shown here is derived from an EMBL/GenBank/DDBJ whole genome shotgun (WGS) entry which is preliminary data.</text>
</comment>
<dbReference type="Gene3D" id="1.10.357.10">
    <property type="entry name" value="Tetracycline Repressor, domain 2"/>
    <property type="match status" value="1"/>
</dbReference>
<protein>
    <submittedName>
        <fullName evidence="6">TetR/AcrR family transcriptional regulator</fullName>
    </submittedName>
</protein>
<accession>A0ABU0ZJN7</accession>
<dbReference type="PROSITE" id="PS50977">
    <property type="entry name" value="HTH_TETR_2"/>
    <property type="match status" value="1"/>
</dbReference>
<dbReference type="SUPFAM" id="SSF46689">
    <property type="entry name" value="Homeodomain-like"/>
    <property type="match status" value="1"/>
</dbReference>
<name>A0ABU0ZJN7_9ACTN</name>
<dbReference type="Pfam" id="PF13305">
    <property type="entry name" value="TetR_C_33"/>
    <property type="match status" value="1"/>
</dbReference>
<evidence type="ECO:0000313" key="6">
    <source>
        <dbReference type="EMBL" id="MDQ7907271.1"/>
    </source>
</evidence>
<evidence type="ECO:0000256" key="2">
    <source>
        <dbReference type="ARBA" id="ARBA00023125"/>
    </source>
</evidence>
<dbReference type="SUPFAM" id="SSF48498">
    <property type="entry name" value="Tetracyclin repressor-like, C-terminal domain"/>
    <property type="match status" value="1"/>
</dbReference>
<evidence type="ECO:0000256" key="3">
    <source>
        <dbReference type="ARBA" id="ARBA00023163"/>
    </source>
</evidence>
<keyword evidence="3" id="KW-0804">Transcription</keyword>
<organism evidence="6 7">
    <name type="scientific">Phytohabitans maris</name>
    <dbReference type="NCBI Taxonomy" id="3071409"/>
    <lineage>
        <taxon>Bacteria</taxon>
        <taxon>Bacillati</taxon>
        <taxon>Actinomycetota</taxon>
        <taxon>Actinomycetes</taxon>
        <taxon>Micromonosporales</taxon>
        <taxon>Micromonosporaceae</taxon>
    </lineage>
</organism>
<dbReference type="EMBL" id="JAVHUY010000021">
    <property type="protein sequence ID" value="MDQ7907271.1"/>
    <property type="molecule type" value="Genomic_DNA"/>
</dbReference>
<dbReference type="Proteomes" id="UP001230908">
    <property type="component" value="Unassembled WGS sequence"/>
</dbReference>
<gene>
    <name evidence="6" type="ORF">RB614_22405</name>
</gene>
<evidence type="ECO:0000256" key="4">
    <source>
        <dbReference type="PROSITE-ProRule" id="PRU00335"/>
    </source>
</evidence>
<dbReference type="PANTHER" id="PTHR30055">
    <property type="entry name" value="HTH-TYPE TRANSCRIPTIONAL REGULATOR RUTR"/>
    <property type="match status" value="1"/>
</dbReference>
<feature type="domain" description="HTH tetR-type" evidence="5">
    <location>
        <begin position="14"/>
        <end position="74"/>
    </location>
</feature>
<sequence>MTASSPTRRERLRSATVSEIKEGARKLLVAGGPQAISLRQIARDMGMTAPAIYRYFPSLEALVVALAEDLMDEVAGEVAAAGEAAGDDPGRQLAAMARGYRAWAVANPVEFGLVFGAPVPGVGDLGLECLPDDPGADLGRPFLAAFLRLWQREPWPTPPRDYMLEHLGPYLGPLRETHGDLPIEVAYTFLSGWARLYGMVAMEVFHQVRWALTRPEALFEAEIVQFLSQVGALPDPRP</sequence>
<dbReference type="PANTHER" id="PTHR30055:SF243">
    <property type="entry name" value="HTH-TYPE TRANSCRIPTIONAL REGULATOR RV1816"/>
    <property type="match status" value="1"/>
</dbReference>
<feature type="DNA-binding region" description="H-T-H motif" evidence="4">
    <location>
        <begin position="37"/>
        <end position="56"/>
    </location>
</feature>
<proteinExistence type="predicted"/>
<dbReference type="InterPro" id="IPR050109">
    <property type="entry name" value="HTH-type_TetR-like_transc_reg"/>
</dbReference>
<dbReference type="Pfam" id="PF00440">
    <property type="entry name" value="TetR_N"/>
    <property type="match status" value="1"/>
</dbReference>
<dbReference type="InterPro" id="IPR036271">
    <property type="entry name" value="Tet_transcr_reg_TetR-rel_C_sf"/>
</dbReference>
<dbReference type="InterPro" id="IPR009057">
    <property type="entry name" value="Homeodomain-like_sf"/>
</dbReference>
<evidence type="ECO:0000256" key="1">
    <source>
        <dbReference type="ARBA" id="ARBA00023015"/>
    </source>
</evidence>
<dbReference type="RefSeq" id="WP_308714548.1">
    <property type="nucleotide sequence ID" value="NZ_JAVHUY010000021.1"/>
</dbReference>
<dbReference type="InterPro" id="IPR025996">
    <property type="entry name" value="MT1864/Rv1816-like_C"/>
</dbReference>
<keyword evidence="1" id="KW-0805">Transcription regulation</keyword>
<evidence type="ECO:0000313" key="7">
    <source>
        <dbReference type="Proteomes" id="UP001230908"/>
    </source>
</evidence>